<dbReference type="Proteomes" id="UP000005388">
    <property type="component" value="Unassembled WGS sequence"/>
</dbReference>
<dbReference type="Gene3D" id="2.60.40.1280">
    <property type="match status" value="1"/>
</dbReference>
<evidence type="ECO:0000256" key="4">
    <source>
        <dbReference type="ARBA" id="ARBA00022729"/>
    </source>
</evidence>
<dbReference type="NCBIfam" id="TIGR01167">
    <property type="entry name" value="LPXTG_anchor"/>
    <property type="match status" value="1"/>
</dbReference>
<dbReference type="STRING" id="764291.STRUR_0288"/>
<evidence type="ECO:0000256" key="1">
    <source>
        <dbReference type="ARBA" id="ARBA00004168"/>
    </source>
</evidence>
<evidence type="ECO:0000256" key="3">
    <source>
        <dbReference type="ARBA" id="ARBA00022525"/>
    </source>
</evidence>
<evidence type="ECO:0000313" key="9">
    <source>
        <dbReference type="Proteomes" id="UP000005388"/>
    </source>
</evidence>
<sequence length="638" mass="65748">MAITTGTVLGGAAISNLVVEADTNTETLVGSDSVAISTTESAMSSNVTSDSENTVSSSRVVNLWTNSTSNTSLASETSESQSTQSETNSMSTSESQSNSETNSQSIATVQLFAATAADATNTGNDVSSSVTSLTLNDVSQNHQTSEIQNGTTYNNDRRSPGTSFDFTFKKDSVSAGDYVTFTLSDTINAAGITTSKIVIPPLTLPDGTQIAEGVYDSSKNTITYTFNNNVAGKTDISAGGHISIYFDQKNVPTNQDNVNISVTSGTKIASKTVNVTYDSGNTDPNETQAGADYTVDSRVIAVNHDTGNVKYITQVNAPDVSFNQVLDPSTSYKTVIGNATDQDALKTGILTEDDLATRAQVDMSNATYKIYKVSDASKLVPGMVQDYSDTSLFTDVTDSIDSKIVNGNIEITWPSKMSDAYVVVVDGTMKGTQKTGKDSVALISTFGKYKTYTNQMRDGSGYTFATKFDDNSASANADSTSTSTSNSTSESGSTSDSTSGSGSSSESDSTSNSTSDSGSSSESGSTSDSTSNSGSSSESGSTSDSTSDSGSSSESGSTSDSTSNSGSSSESDSTSASSSESSSQVFVSSESTSQTPHKGSTSLPRTGDDHSASMAAGLGIGLVGLGLTVAKRKTNKSE</sequence>
<dbReference type="eggNOG" id="COG4932">
    <property type="taxonomic scope" value="Bacteria"/>
</dbReference>
<dbReference type="PROSITE" id="PS50847">
    <property type="entry name" value="GRAM_POS_ANCHORING"/>
    <property type="match status" value="1"/>
</dbReference>
<dbReference type="RefSeq" id="WP_006738635.1">
    <property type="nucleotide sequence ID" value="NZ_AEUZ02000001.1"/>
</dbReference>
<dbReference type="Pfam" id="PF17961">
    <property type="entry name" value="Big_8"/>
    <property type="match status" value="1"/>
</dbReference>
<comment type="subcellular location">
    <subcellularLocation>
        <location evidence="1">Secreted</location>
        <location evidence="1">Cell wall</location>
        <topology evidence="1">Peptidoglycan-anchor</topology>
    </subcellularLocation>
</comment>
<feature type="compositionally biased region" description="Polar residues" evidence="6">
    <location>
        <begin position="584"/>
        <end position="604"/>
    </location>
</feature>
<dbReference type="SUPFAM" id="SSF49401">
    <property type="entry name" value="Bacterial adhesins"/>
    <property type="match status" value="2"/>
</dbReference>
<dbReference type="InterPro" id="IPR041171">
    <property type="entry name" value="SDR_Ig"/>
</dbReference>
<evidence type="ECO:0000313" key="8">
    <source>
        <dbReference type="EMBL" id="EHJ55852.1"/>
    </source>
</evidence>
<feature type="region of interest" description="Disordered" evidence="6">
    <location>
        <begin position="67"/>
        <end position="103"/>
    </location>
</feature>
<name>G5KHS5_9STRE</name>
<proteinExistence type="predicted"/>
<feature type="compositionally biased region" description="Low complexity" evidence="6">
    <location>
        <begin position="75"/>
        <end position="103"/>
    </location>
</feature>
<dbReference type="InterPro" id="IPR008966">
    <property type="entry name" value="Adhesion_dom_sf"/>
</dbReference>
<protein>
    <submittedName>
        <fullName evidence="8">LPXTG-motif cell wall anchor domain protein</fullName>
    </submittedName>
</protein>
<comment type="caution">
    <text evidence="8">The sequence shown here is derived from an EMBL/GenBank/DDBJ whole genome shotgun (WGS) entry which is preliminary data.</text>
</comment>
<dbReference type="GO" id="GO:0007155">
    <property type="term" value="P:cell adhesion"/>
    <property type="evidence" value="ECO:0007669"/>
    <property type="project" value="InterPro"/>
</dbReference>
<dbReference type="Pfam" id="PF00746">
    <property type="entry name" value="Gram_pos_anchor"/>
    <property type="match status" value="1"/>
</dbReference>
<evidence type="ECO:0000256" key="5">
    <source>
        <dbReference type="ARBA" id="ARBA00023088"/>
    </source>
</evidence>
<dbReference type="EMBL" id="AEUZ02000001">
    <property type="protein sequence ID" value="EHJ55852.1"/>
    <property type="molecule type" value="Genomic_DNA"/>
</dbReference>
<keyword evidence="3" id="KW-0964">Secreted</keyword>
<reference evidence="8 9" key="1">
    <citation type="journal article" date="2014" name="Int. J. Syst. Evol. Microbiol.">
        <title>Phylogenomics and the dynamic genome evolution of the genus Streptococcus.</title>
        <authorList>
            <consortium name="The Broad Institute Genome Sequencing Platform"/>
            <person name="Richards V.P."/>
            <person name="Palmer S.R."/>
            <person name="Pavinski Bitar P.D."/>
            <person name="Qin X."/>
            <person name="Weinstock G.M."/>
            <person name="Highlander S.K."/>
            <person name="Town C.D."/>
            <person name="Burne R.A."/>
            <person name="Stanhope M.J."/>
        </authorList>
    </citation>
    <scope>NUCLEOTIDE SEQUENCE [LARGE SCALE GENOMIC DNA]</scope>
    <source>
        <strain evidence="8 9">2285-97</strain>
    </source>
</reference>
<feature type="region of interest" description="Disordered" evidence="6">
    <location>
        <begin position="473"/>
        <end position="613"/>
    </location>
</feature>
<dbReference type="InterPro" id="IPR019931">
    <property type="entry name" value="LPXTG_anchor"/>
</dbReference>
<feature type="compositionally biased region" description="Low complexity" evidence="6">
    <location>
        <begin position="473"/>
        <end position="583"/>
    </location>
</feature>
<evidence type="ECO:0000256" key="6">
    <source>
        <dbReference type="SAM" id="MobiDB-lite"/>
    </source>
</evidence>
<accession>G5KHS5</accession>
<feature type="region of interest" description="Disordered" evidence="6">
    <location>
        <begin position="139"/>
        <end position="160"/>
    </location>
</feature>
<organism evidence="8 9">
    <name type="scientific">Streptococcus urinalis 2285-97</name>
    <dbReference type="NCBI Taxonomy" id="764291"/>
    <lineage>
        <taxon>Bacteria</taxon>
        <taxon>Bacillati</taxon>
        <taxon>Bacillota</taxon>
        <taxon>Bacilli</taxon>
        <taxon>Lactobacillales</taxon>
        <taxon>Streptococcaceae</taxon>
        <taxon>Streptococcus</taxon>
    </lineage>
</organism>
<dbReference type="InterPro" id="IPR011252">
    <property type="entry name" value="Fibrogen-bd_dom1"/>
</dbReference>
<keyword evidence="5" id="KW-0572">Peptidoglycan-anchor</keyword>
<dbReference type="Gene3D" id="2.60.40.1290">
    <property type="match status" value="1"/>
</dbReference>
<dbReference type="AlphaFoldDB" id="G5KHS5"/>
<keyword evidence="9" id="KW-1185">Reference proteome</keyword>
<gene>
    <name evidence="8" type="ORF">STRUR_0288</name>
</gene>
<feature type="domain" description="Gram-positive cocci surface proteins LPxTG" evidence="7">
    <location>
        <begin position="603"/>
        <end position="638"/>
    </location>
</feature>
<evidence type="ECO:0000259" key="7">
    <source>
        <dbReference type="PROSITE" id="PS50847"/>
    </source>
</evidence>
<keyword evidence="2" id="KW-0134">Cell wall</keyword>
<evidence type="ECO:0000256" key="2">
    <source>
        <dbReference type="ARBA" id="ARBA00022512"/>
    </source>
</evidence>
<keyword evidence="4" id="KW-0732">Signal</keyword>